<protein>
    <submittedName>
        <fullName evidence="2">Helix-turn-helix transcriptional regulator</fullName>
    </submittedName>
</protein>
<dbReference type="GO" id="GO:0003677">
    <property type="term" value="F:DNA binding"/>
    <property type="evidence" value="ECO:0007669"/>
    <property type="project" value="InterPro"/>
</dbReference>
<organism evidence="2 3">
    <name type="scientific">Alcaligenes xylosoxydans xylosoxydans</name>
    <name type="common">Achromobacter xylosoxidans</name>
    <dbReference type="NCBI Taxonomy" id="85698"/>
    <lineage>
        <taxon>Bacteria</taxon>
        <taxon>Pseudomonadati</taxon>
        <taxon>Pseudomonadota</taxon>
        <taxon>Betaproteobacteria</taxon>
        <taxon>Burkholderiales</taxon>
        <taxon>Alcaligenaceae</taxon>
        <taxon>Achromobacter</taxon>
    </lineage>
</organism>
<dbReference type="CDD" id="cd00093">
    <property type="entry name" value="HTH_XRE"/>
    <property type="match status" value="1"/>
</dbReference>
<dbReference type="InterPro" id="IPR010982">
    <property type="entry name" value="Lambda_DNA-bd_dom_sf"/>
</dbReference>
<dbReference type="AlphaFoldDB" id="A0A9X3KWA0"/>
<dbReference type="RefSeq" id="WP_083037010.1">
    <property type="nucleotide sequence ID" value="NZ_CP158973.1"/>
</dbReference>
<comment type="caution">
    <text evidence="2">The sequence shown here is derived from an EMBL/GenBank/DDBJ whole genome shotgun (WGS) entry which is preliminary data.</text>
</comment>
<dbReference type="Proteomes" id="UP001141992">
    <property type="component" value="Unassembled WGS sequence"/>
</dbReference>
<accession>A0A9X3KWA0</accession>
<evidence type="ECO:0000313" key="3">
    <source>
        <dbReference type="Proteomes" id="UP001141992"/>
    </source>
</evidence>
<gene>
    <name evidence="2" type="ORF">O9570_07840</name>
</gene>
<dbReference type="InterPro" id="IPR001387">
    <property type="entry name" value="Cro/C1-type_HTH"/>
</dbReference>
<feature type="region of interest" description="Disordered" evidence="1">
    <location>
        <begin position="165"/>
        <end position="189"/>
    </location>
</feature>
<name>A0A9X3KWA0_ALCXX</name>
<dbReference type="Gene3D" id="1.10.260.40">
    <property type="entry name" value="lambda repressor-like DNA-binding domains"/>
    <property type="match status" value="1"/>
</dbReference>
<reference evidence="2" key="1">
    <citation type="submission" date="2022-12" db="EMBL/GenBank/DDBJ databases">
        <authorList>
            <person name="Voronina O.L."/>
            <person name="Kunda M.S."/>
            <person name="Ryzhova N."/>
            <person name="Aksenova E.I."/>
        </authorList>
    </citation>
    <scope>NUCLEOTIDE SEQUENCE</scope>
    <source>
        <strain evidence="2">SCCH136:Ach223948</strain>
    </source>
</reference>
<evidence type="ECO:0000313" key="2">
    <source>
        <dbReference type="EMBL" id="MCZ8401350.1"/>
    </source>
</evidence>
<evidence type="ECO:0000256" key="1">
    <source>
        <dbReference type="SAM" id="MobiDB-lite"/>
    </source>
</evidence>
<dbReference type="SUPFAM" id="SSF47413">
    <property type="entry name" value="lambda repressor-like DNA-binding domains"/>
    <property type="match status" value="1"/>
</dbReference>
<sequence length="189" mass="20849">MQFAAVGGTAMTEFGPKILSVDGIPVFVVLGYDEYQRLLTLAAAPHASPFDTESIATKVCALAPGDDLTTPTTDRAALHLPEEISYPLARADGLIPHEVISSAVHNHWSLVRAWREYLGLTQSTMAQRLAVSVPLYEEMEGEFEPVRSPRRELLAEGLGIQPQQLIARHRRKRRPRRELKDGASLEASP</sequence>
<feature type="compositionally biased region" description="Basic residues" evidence="1">
    <location>
        <begin position="167"/>
        <end position="177"/>
    </location>
</feature>
<proteinExistence type="predicted"/>
<dbReference type="EMBL" id="JAPZVI010000004">
    <property type="protein sequence ID" value="MCZ8401350.1"/>
    <property type="molecule type" value="Genomic_DNA"/>
</dbReference>
<dbReference type="GeneID" id="55563343"/>